<dbReference type="EMBL" id="JAGZSV010000095">
    <property type="protein sequence ID" value="MBS6940985.1"/>
    <property type="molecule type" value="Genomic_DNA"/>
</dbReference>
<proteinExistence type="predicted"/>
<gene>
    <name evidence="3" type="ORF">KH142_05820</name>
</gene>
<dbReference type="Pfam" id="PF04892">
    <property type="entry name" value="VanZ"/>
    <property type="match status" value="1"/>
</dbReference>
<comment type="caution">
    <text evidence="3">The sequence shown here is derived from an EMBL/GenBank/DDBJ whole genome shotgun (WGS) entry which is preliminary data.</text>
</comment>
<organism evidence="3 4">
    <name type="scientific">Slackia piriformis</name>
    <dbReference type="NCBI Taxonomy" id="626934"/>
    <lineage>
        <taxon>Bacteria</taxon>
        <taxon>Bacillati</taxon>
        <taxon>Actinomycetota</taxon>
        <taxon>Coriobacteriia</taxon>
        <taxon>Eggerthellales</taxon>
        <taxon>Eggerthellaceae</taxon>
        <taxon>Slackia</taxon>
    </lineage>
</organism>
<feature type="transmembrane region" description="Helical" evidence="1">
    <location>
        <begin position="103"/>
        <end position="122"/>
    </location>
</feature>
<dbReference type="Proteomes" id="UP000727506">
    <property type="component" value="Unassembled WGS sequence"/>
</dbReference>
<keyword evidence="1" id="KW-0812">Transmembrane</keyword>
<feature type="domain" description="VanZ-like" evidence="2">
    <location>
        <begin position="56"/>
        <end position="183"/>
    </location>
</feature>
<keyword evidence="1" id="KW-1133">Transmembrane helix</keyword>
<feature type="transmembrane region" description="Helical" evidence="1">
    <location>
        <begin position="15"/>
        <end position="38"/>
    </location>
</feature>
<feature type="transmembrane region" description="Helical" evidence="1">
    <location>
        <begin position="129"/>
        <end position="155"/>
    </location>
</feature>
<evidence type="ECO:0000313" key="4">
    <source>
        <dbReference type="Proteomes" id="UP000727506"/>
    </source>
</evidence>
<evidence type="ECO:0000313" key="3">
    <source>
        <dbReference type="EMBL" id="MBS6940985.1"/>
    </source>
</evidence>
<dbReference type="InterPro" id="IPR006976">
    <property type="entry name" value="VanZ-like"/>
</dbReference>
<feature type="transmembrane region" description="Helical" evidence="1">
    <location>
        <begin position="294"/>
        <end position="324"/>
    </location>
</feature>
<feature type="transmembrane region" description="Helical" evidence="1">
    <location>
        <begin position="210"/>
        <end position="237"/>
    </location>
</feature>
<protein>
    <submittedName>
        <fullName evidence="3">VanZ family protein</fullName>
    </submittedName>
</protein>
<sequence>MEAVARFLGNYTDNFVMAVGMWPIFSFMLTLPILAYLYHRDGRIRMVSAISVYLVVLYILGLGCFTLYPLPQGDEGLGITYGIAPQLNPLGFIDDLQKDGLSAVLQILANVAFFVPLGFIASRLLRLNLLWSAAIGLSASLAIEFTQLTGFWGVYPYAYRTFDVDDLLWNTSGAVIGWLVAAVVARVIPPGSLADESDVTAAPGLVRRGVALWLDTILIGIAASIAGIVVRLIAAMLGYHDFAQINDAWLLPVNAAAFFVVEGVVPWMRRGQTPGGAFVRMTCETRERATLRRIVFYLARLAALACVLWYFPPILFALLAFYAFKKKMPYDCI</sequence>
<accession>A0A943V192</accession>
<dbReference type="AlphaFoldDB" id="A0A943V192"/>
<reference evidence="3" key="1">
    <citation type="submission" date="2021-02" db="EMBL/GenBank/DDBJ databases">
        <title>Infant gut strain persistence is associated with maternal origin, phylogeny, and functional potential including surface adhesion and iron acquisition.</title>
        <authorList>
            <person name="Lou Y.C."/>
        </authorList>
    </citation>
    <scope>NUCLEOTIDE SEQUENCE</scope>
    <source>
        <strain evidence="3">L2_039_000G1_dasL2_039_000G1_concoct_11</strain>
    </source>
</reference>
<keyword evidence="1" id="KW-0472">Membrane</keyword>
<dbReference type="PANTHER" id="PTHR36834:SF1">
    <property type="entry name" value="INTEGRAL MEMBRANE PROTEIN"/>
    <property type="match status" value="1"/>
</dbReference>
<evidence type="ECO:0000256" key="1">
    <source>
        <dbReference type="SAM" id="Phobius"/>
    </source>
</evidence>
<feature type="transmembrane region" description="Helical" evidence="1">
    <location>
        <begin position="249"/>
        <end position="268"/>
    </location>
</feature>
<evidence type="ECO:0000259" key="2">
    <source>
        <dbReference type="Pfam" id="PF04892"/>
    </source>
</evidence>
<name>A0A943V192_9ACTN</name>
<dbReference type="InterPro" id="IPR053150">
    <property type="entry name" value="Teicoplanin_resist-assoc"/>
</dbReference>
<dbReference type="PANTHER" id="PTHR36834">
    <property type="entry name" value="MEMBRANE PROTEIN-RELATED"/>
    <property type="match status" value="1"/>
</dbReference>
<feature type="transmembrane region" description="Helical" evidence="1">
    <location>
        <begin position="50"/>
        <end position="68"/>
    </location>
</feature>
<feature type="transmembrane region" description="Helical" evidence="1">
    <location>
        <begin position="167"/>
        <end position="189"/>
    </location>
</feature>